<evidence type="ECO:0000256" key="5">
    <source>
        <dbReference type="ARBA" id="ARBA00035674"/>
    </source>
</evidence>
<dbReference type="PANTHER" id="PTHR44307">
    <property type="entry name" value="PHOSPHOETHANOLAMINE METHYLTRANSFERASE"/>
    <property type="match status" value="1"/>
</dbReference>
<dbReference type="PANTHER" id="PTHR44307:SF2">
    <property type="entry name" value="PHOSPHOETHANOLAMINE METHYLTRANSFERASE ISOFORM X1"/>
    <property type="match status" value="1"/>
</dbReference>
<proteinExistence type="predicted"/>
<accession>A0A8J9TKV4</accession>
<evidence type="ECO:0000256" key="8">
    <source>
        <dbReference type="ARBA" id="ARBA00047841"/>
    </source>
</evidence>
<reference evidence="10" key="1">
    <citation type="submission" date="2022-02" db="EMBL/GenBank/DDBJ databases">
        <authorList>
            <person name="Giguere J D."/>
        </authorList>
    </citation>
    <scope>NUCLEOTIDE SEQUENCE</scope>
    <source>
        <strain evidence="10">CCAP 1055/1</strain>
    </source>
</reference>
<dbReference type="CDD" id="cd02440">
    <property type="entry name" value="AdoMet_MTases"/>
    <property type="match status" value="1"/>
</dbReference>
<dbReference type="SUPFAM" id="SSF53335">
    <property type="entry name" value="S-adenosyl-L-methionine-dependent methyltransferases"/>
    <property type="match status" value="1"/>
</dbReference>
<evidence type="ECO:0000256" key="1">
    <source>
        <dbReference type="ARBA" id="ARBA00004969"/>
    </source>
</evidence>
<dbReference type="Gene3D" id="3.40.50.150">
    <property type="entry name" value="Vaccinia Virus protein VP39"/>
    <property type="match status" value="1"/>
</dbReference>
<evidence type="ECO:0000313" key="10">
    <source>
        <dbReference type="EMBL" id="CAG9282718.1"/>
    </source>
</evidence>
<organism evidence="10">
    <name type="scientific">Phaeodactylum tricornutum</name>
    <name type="common">Diatom</name>
    <dbReference type="NCBI Taxonomy" id="2850"/>
    <lineage>
        <taxon>Eukaryota</taxon>
        <taxon>Sar</taxon>
        <taxon>Stramenopiles</taxon>
        <taxon>Ochrophyta</taxon>
        <taxon>Bacillariophyta</taxon>
        <taxon>Bacillariophyceae</taxon>
        <taxon>Bacillariophycidae</taxon>
        <taxon>Naviculales</taxon>
        <taxon>Phaeodactylaceae</taxon>
        <taxon>Phaeodactylum</taxon>
    </lineage>
</organism>
<comment type="catalytic activity">
    <reaction evidence="8">
        <text>N-methylethanolamine phosphate + S-adenosyl-L-methionine = N,N-dimethylethanolamine phosphate + S-adenosyl-L-homocysteine + H(+)</text>
        <dbReference type="Rhea" id="RHEA:25321"/>
        <dbReference type="ChEBI" id="CHEBI:15378"/>
        <dbReference type="ChEBI" id="CHEBI:57781"/>
        <dbReference type="ChEBI" id="CHEBI:57856"/>
        <dbReference type="ChEBI" id="CHEBI:58641"/>
        <dbReference type="ChEBI" id="CHEBI:59789"/>
        <dbReference type="EC" id="2.1.1.103"/>
    </reaction>
    <physiologicalReaction direction="left-to-right" evidence="8">
        <dbReference type="Rhea" id="RHEA:25322"/>
    </physiologicalReaction>
</comment>
<dbReference type="GO" id="GO:0000234">
    <property type="term" value="F:phosphoethanolamine N-methyltransferase activity"/>
    <property type="evidence" value="ECO:0007669"/>
    <property type="project" value="UniProtKB-EC"/>
</dbReference>
<feature type="domain" description="Methyltransferase" evidence="9">
    <location>
        <begin position="72"/>
        <end position="172"/>
    </location>
</feature>
<protein>
    <recommendedName>
        <fullName evidence="5">phosphoethanolamine N-methyltransferase</fullName>
        <ecNumber evidence="5">2.1.1.103</ecNumber>
    </recommendedName>
</protein>
<evidence type="ECO:0000256" key="2">
    <source>
        <dbReference type="ARBA" id="ARBA00005189"/>
    </source>
</evidence>
<keyword evidence="4" id="KW-0808">Transferase</keyword>
<evidence type="ECO:0000256" key="3">
    <source>
        <dbReference type="ARBA" id="ARBA00022603"/>
    </source>
</evidence>
<comment type="catalytic activity">
    <reaction evidence="6">
        <text>N,N-dimethylethanolamine phosphate + S-adenosyl-L-methionine = phosphocholine + S-adenosyl-L-homocysteine + H(+)</text>
        <dbReference type="Rhea" id="RHEA:25325"/>
        <dbReference type="ChEBI" id="CHEBI:15378"/>
        <dbReference type="ChEBI" id="CHEBI:57856"/>
        <dbReference type="ChEBI" id="CHEBI:58641"/>
        <dbReference type="ChEBI" id="CHEBI:59789"/>
        <dbReference type="ChEBI" id="CHEBI:295975"/>
        <dbReference type="EC" id="2.1.1.103"/>
    </reaction>
    <physiologicalReaction direction="left-to-right" evidence="6">
        <dbReference type="Rhea" id="RHEA:25326"/>
    </physiologicalReaction>
</comment>
<evidence type="ECO:0000256" key="7">
    <source>
        <dbReference type="ARBA" id="ARBA00047622"/>
    </source>
</evidence>
<dbReference type="AlphaFoldDB" id="A0A8J9TKV4"/>
<keyword evidence="3" id="KW-0489">Methyltransferase</keyword>
<dbReference type="EMBL" id="OU594958">
    <property type="protein sequence ID" value="CAG9282718.1"/>
    <property type="molecule type" value="Genomic_DNA"/>
</dbReference>
<evidence type="ECO:0000256" key="4">
    <source>
        <dbReference type="ARBA" id="ARBA00022679"/>
    </source>
</evidence>
<comment type="pathway">
    <text evidence="2">Lipid metabolism.</text>
</comment>
<dbReference type="InterPro" id="IPR041698">
    <property type="entry name" value="Methyltransf_25"/>
</dbReference>
<dbReference type="InterPro" id="IPR029063">
    <property type="entry name" value="SAM-dependent_MTases_sf"/>
</dbReference>
<comment type="catalytic activity">
    <reaction evidence="7">
        <text>phosphoethanolamine + S-adenosyl-L-methionine = N-methylethanolamine phosphate + S-adenosyl-L-homocysteine + H(+)</text>
        <dbReference type="Rhea" id="RHEA:20365"/>
        <dbReference type="ChEBI" id="CHEBI:15378"/>
        <dbReference type="ChEBI" id="CHEBI:57781"/>
        <dbReference type="ChEBI" id="CHEBI:57856"/>
        <dbReference type="ChEBI" id="CHEBI:58190"/>
        <dbReference type="ChEBI" id="CHEBI:59789"/>
        <dbReference type="EC" id="2.1.1.103"/>
    </reaction>
    <physiologicalReaction direction="left-to-right" evidence="7">
        <dbReference type="Rhea" id="RHEA:20366"/>
    </physiologicalReaction>
</comment>
<gene>
    <name evidence="10" type="ORF">PTTT1_LOCUS20498</name>
</gene>
<name>A0A8J9TKV4_PHATR</name>
<dbReference type="EC" id="2.1.1.103" evidence="5"/>
<comment type="pathway">
    <text evidence="1">Phospholipid metabolism; phosphatidylcholine biosynthesis.</text>
</comment>
<dbReference type="Proteomes" id="UP000836788">
    <property type="component" value="Chromosome 17"/>
</dbReference>
<evidence type="ECO:0000259" key="9">
    <source>
        <dbReference type="Pfam" id="PF13649"/>
    </source>
</evidence>
<sequence length="285" mass="32475">MKLYSDIDRIDKELLVRGYGPEDPLDAAIVHQVDSMHYEGNETIQAAVTSLLDSKSTGSMTRDGHDKSVIRVLDIGSGFGGPARYVATHCDNSRVVALELQRDIHEKAQELTRRCCLDTAIRHVNGDFMEMDLSIIEDGQLFDGIVSWLVFLHISDKNNLFQRCHSLLLPTGCMIIDDFYERQPFTEAEKASLNQDVYCQNLPTKGCYMETLRQSGFTDIDFQDKTKDWTDFTVSRFQTFQASREVFVNRHDEGTYDRLHHFYAAVATLFQSGHLGGTRIVARKY</sequence>
<evidence type="ECO:0000256" key="6">
    <source>
        <dbReference type="ARBA" id="ARBA00047619"/>
    </source>
</evidence>
<dbReference type="Pfam" id="PF13649">
    <property type="entry name" value="Methyltransf_25"/>
    <property type="match status" value="1"/>
</dbReference>
<dbReference type="GO" id="GO:0032259">
    <property type="term" value="P:methylation"/>
    <property type="evidence" value="ECO:0007669"/>
    <property type="project" value="UniProtKB-KW"/>
</dbReference>